<reference evidence="1 2" key="1">
    <citation type="submission" date="2017-04" db="EMBL/GenBank/DDBJ databases">
        <authorList>
            <person name="Afonso C.L."/>
            <person name="Miller P.J."/>
            <person name="Scott M.A."/>
            <person name="Spackman E."/>
            <person name="Goraichik I."/>
            <person name="Dimitrov K.M."/>
            <person name="Suarez D.L."/>
            <person name="Swayne D.E."/>
        </authorList>
    </citation>
    <scope>NUCLEOTIDE SEQUENCE [LARGE SCALE GENOMIC DNA]</scope>
    <source>
        <strain evidence="1 2">DSM 5090</strain>
    </source>
</reference>
<dbReference type="RefSeq" id="WP_084575606.1">
    <property type="nucleotide sequence ID" value="NZ_CP155572.1"/>
</dbReference>
<dbReference type="AlphaFoldDB" id="A0A1W2BD68"/>
<protein>
    <submittedName>
        <fullName evidence="1">Uncharacterized protein</fullName>
    </submittedName>
</protein>
<dbReference type="Proteomes" id="UP000192738">
    <property type="component" value="Unassembled WGS sequence"/>
</dbReference>
<evidence type="ECO:0000313" key="1">
    <source>
        <dbReference type="EMBL" id="SMC70846.1"/>
    </source>
</evidence>
<dbReference type="SUPFAM" id="SSF53067">
    <property type="entry name" value="Actin-like ATPase domain"/>
    <property type="match status" value="1"/>
</dbReference>
<dbReference type="OrthoDB" id="9766019at2"/>
<dbReference type="InterPro" id="IPR043129">
    <property type="entry name" value="ATPase_NBD"/>
</dbReference>
<dbReference type="Gene3D" id="3.30.420.40">
    <property type="match status" value="2"/>
</dbReference>
<sequence>MAGRLVIDFGNAYTVAAYWRQVSRQAETLYVPGVMRPIRTSTDRNGKAVYAAPALILYGGAAEEYLIGQEVAENLSGLTDDRKIFSNLKLDIITGKRVYSAAGGRRLSGQEIARDYIAAVISRAGQALGLGSEAVITFTVPVAACMDEAVWQRYRSWLAGAVRQAGFTRMELVEHPWAAAWGAGMRIKPEDRYLVLDLDAGIVEAAVVQAGHSLGCDERQLRVLSHVREWLMGPTVGQASDNECANQLETILQQTLRQAARLGYAGDDLAGVIVTGDGGQQLPFKQGIHDFFVGIPIYDKRLLDAAACGAAALTAGFDACGYIRHNYGLRYLDQDHYQYRLLTVSGTFYPSDGPVAELTIRAGYEGQQEYALFIYRLEQGGSHCINEDSPLIITTGAPASSGQAAIQASISIDGAGQLVVTAYEVGSKQILVNNAPAAKLM</sequence>
<dbReference type="EMBL" id="FWXI01000007">
    <property type="protein sequence ID" value="SMC70846.1"/>
    <property type="molecule type" value="Genomic_DNA"/>
</dbReference>
<gene>
    <name evidence="1" type="ORF">SAMN04488500_10795</name>
</gene>
<accession>A0A1W2BD68</accession>
<evidence type="ECO:0000313" key="2">
    <source>
        <dbReference type="Proteomes" id="UP000192738"/>
    </source>
</evidence>
<keyword evidence="2" id="KW-1185">Reference proteome</keyword>
<proteinExistence type="predicted"/>
<dbReference type="STRING" id="112901.SAMN04488500_10795"/>
<organism evidence="1 2">
    <name type="scientific">Sporomusa malonica</name>
    <dbReference type="NCBI Taxonomy" id="112901"/>
    <lineage>
        <taxon>Bacteria</taxon>
        <taxon>Bacillati</taxon>
        <taxon>Bacillota</taxon>
        <taxon>Negativicutes</taxon>
        <taxon>Selenomonadales</taxon>
        <taxon>Sporomusaceae</taxon>
        <taxon>Sporomusa</taxon>
    </lineage>
</organism>
<name>A0A1W2BD68_9FIRM</name>